<dbReference type="InterPro" id="IPR024344">
    <property type="entry name" value="MDMPI_metal-binding"/>
</dbReference>
<organism evidence="2 3">
    <name type="scientific">Pseudonocardia ammonioxydans</name>
    <dbReference type="NCBI Taxonomy" id="260086"/>
    <lineage>
        <taxon>Bacteria</taxon>
        <taxon>Bacillati</taxon>
        <taxon>Actinomycetota</taxon>
        <taxon>Actinomycetes</taxon>
        <taxon>Pseudonocardiales</taxon>
        <taxon>Pseudonocardiaceae</taxon>
        <taxon>Pseudonocardia</taxon>
    </lineage>
</organism>
<dbReference type="SUPFAM" id="SSF109854">
    <property type="entry name" value="DinB/YfiT-like putative metalloenzymes"/>
    <property type="match status" value="1"/>
</dbReference>
<dbReference type="AlphaFoldDB" id="A0A1I5G583"/>
<gene>
    <name evidence="2" type="ORF">SAMN05216207_104332</name>
</gene>
<feature type="domain" description="Mycothiol-dependent maleylpyruvate isomerase metal-binding" evidence="1">
    <location>
        <begin position="18"/>
        <end position="114"/>
    </location>
</feature>
<proteinExistence type="predicted"/>
<dbReference type="Gene3D" id="1.20.120.450">
    <property type="entry name" value="dinb family like domain"/>
    <property type="match status" value="1"/>
</dbReference>
<dbReference type="EMBL" id="FOUY01000043">
    <property type="protein sequence ID" value="SFO31110.1"/>
    <property type="molecule type" value="Genomic_DNA"/>
</dbReference>
<sequence>MTEPAARLSRKELWAAIRTERAALVEDLAALDPAQWTVTSLCDRWTVEDVVAHLTTAATTGRVRWIRSVLAARFDFDLHNDRGIAEHRGASPAETLDRFRAVVADTTAASGHTPAWLGEVVVHAQDIRRPLGLPRLPGIAALTAVAEFFVGRDFTVPGKTAAAGLRLEATDGPFRHGDGPLVRGTTEALTMALAGRGSCCDDLEGPGVTTLRARAAPTGG</sequence>
<dbReference type="InterPro" id="IPR034660">
    <property type="entry name" value="DinB/YfiT-like"/>
</dbReference>
<dbReference type="NCBIfam" id="TIGR03083">
    <property type="entry name" value="maleylpyruvate isomerase family mycothiol-dependent enzyme"/>
    <property type="match status" value="1"/>
</dbReference>
<accession>A0A1I5G583</accession>
<reference evidence="2 3" key="1">
    <citation type="submission" date="2016-10" db="EMBL/GenBank/DDBJ databases">
        <authorList>
            <person name="de Groot N.N."/>
        </authorList>
    </citation>
    <scope>NUCLEOTIDE SEQUENCE [LARGE SCALE GENOMIC DNA]</scope>
    <source>
        <strain evidence="2 3">CGMCC 4.1877</strain>
    </source>
</reference>
<evidence type="ECO:0000313" key="3">
    <source>
        <dbReference type="Proteomes" id="UP000199614"/>
    </source>
</evidence>
<dbReference type="STRING" id="260086.SAMN05216207_104332"/>
<dbReference type="RefSeq" id="WP_093352959.1">
    <property type="nucleotide sequence ID" value="NZ_FOUY01000043.1"/>
</dbReference>
<evidence type="ECO:0000259" key="1">
    <source>
        <dbReference type="Pfam" id="PF11716"/>
    </source>
</evidence>
<dbReference type="Pfam" id="PF11716">
    <property type="entry name" value="MDMPI_N"/>
    <property type="match status" value="1"/>
</dbReference>
<dbReference type="OrthoDB" id="5178565at2"/>
<dbReference type="InterPro" id="IPR017517">
    <property type="entry name" value="Maleyloyr_isom"/>
</dbReference>
<protein>
    <submittedName>
        <fullName evidence="2">TIGR03083 family protein</fullName>
    </submittedName>
</protein>
<dbReference type="GO" id="GO:0046872">
    <property type="term" value="F:metal ion binding"/>
    <property type="evidence" value="ECO:0007669"/>
    <property type="project" value="InterPro"/>
</dbReference>
<keyword evidence="3" id="KW-1185">Reference proteome</keyword>
<name>A0A1I5G583_PSUAM</name>
<evidence type="ECO:0000313" key="2">
    <source>
        <dbReference type="EMBL" id="SFO31110.1"/>
    </source>
</evidence>
<dbReference type="Proteomes" id="UP000199614">
    <property type="component" value="Unassembled WGS sequence"/>
</dbReference>